<evidence type="ECO:0000259" key="2">
    <source>
        <dbReference type="PROSITE" id="PS51279"/>
    </source>
</evidence>
<dbReference type="Proteomes" id="UP001445335">
    <property type="component" value="Unassembled WGS sequence"/>
</dbReference>
<evidence type="ECO:0000313" key="4">
    <source>
        <dbReference type="Proteomes" id="UP001445335"/>
    </source>
</evidence>
<gene>
    <name evidence="3" type="ORF">WJX81_005189</name>
</gene>
<feature type="region of interest" description="Disordered" evidence="1">
    <location>
        <begin position="117"/>
        <end position="190"/>
    </location>
</feature>
<dbReference type="InterPro" id="IPR011421">
    <property type="entry name" value="BCNT-C"/>
</dbReference>
<sequence length="333" mass="34671">MANILTADLPSDDELDDDFDPTKDNGGSGDEKKRSAASRKRLRNSGPLAAHAEGRDNGEEGAAARPDPRAAAKKAKGPRGFSLAALCRPVAKRDALEDKDRSWMAQLGMLRKPAGRAQLGNGAASAEAPEGQAAAAPATAAAIAEPRGQNGAGQAAGPPGSGAQPDAAEALAPATAPGPQTDADEATTRARAAAAAALAAAKGAASTTAAAQHGRVTVTETRRFAGKEIQMSRSVAEAELEAEKAAKRKQAGLDAVLASLQAAKKVNVLDKSRADWSTFKQANTQVEEELEAYKRSGGQYLDKVDFLKRAELAEYQKERDLRLASDVRNRGRM</sequence>
<feature type="region of interest" description="Disordered" evidence="1">
    <location>
        <begin position="1"/>
        <end position="82"/>
    </location>
</feature>
<comment type="caution">
    <text evidence="3">The sequence shown here is derived from an EMBL/GenBank/DDBJ whole genome shotgun (WGS) entry which is preliminary data.</text>
</comment>
<feature type="compositionally biased region" description="Acidic residues" evidence="1">
    <location>
        <begin position="10"/>
        <end position="19"/>
    </location>
</feature>
<evidence type="ECO:0000313" key="3">
    <source>
        <dbReference type="EMBL" id="KAK9840794.1"/>
    </source>
</evidence>
<dbReference type="PANTHER" id="PTHR48295:SF1">
    <property type="entry name" value="SWR1-COMPLEX PROTEIN 5"/>
    <property type="match status" value="1"/>
</dbReference>
<name>A0AAW1S3K1_9CHLO</name>
<feature type="compositionally biased region" description="Low complexity" evidence="1">
    <location>
        <begin position="123"/>
        <end position="181"/>
    </location>
</feature>
<dbReference type="PANTHER" id="PTHR48295">
    <property type="entry name" value="CRANIOFACIAL DEVELOPMENT PROTEIN 1"/>
    <property type="match status" value="1"/>
</dbReference>
<proteinExistence type="predicted"/>
<feature type="domain" description="BCNT-C" evidence="2">
    <location>
        <begin position="247"/>
        <end position="328"/>
    </location>
</feature>
<dbReference type="Pfam" id="PF07572">
    <property type="entry name" value="BCNT"/>
    <property type="match status" value="1"/>
</dbReference>
<dbReference type="InterPro" id="IPR027124">
    <property type="entry name" value="Swc5/CFDP1/2"/>
</dbReference>
<organism evidence="3 4">
    <name type="scientific">Elliptochloris bilobata</name>
    <dbReference type="NCBI Taxonomy" id="381761"/>
    <lineage>
        <taxon>Eukaryota</taxon>
        <taxon>Viridiplantae</taxon>
        <taxon>Chlorophyta</taxon>
        <taxon>core chlorophytes</taxon>
        <taxon>Trebouxiophyceae</taxon>
        <taxon>Trebouxiophyceae incertae sedis</taxon>
        <taxon>Elliptochloris clade</taxon>
        <taxon>Elliptochloris</taxon>
    </lineage>
</organism>
<dbReference type="PROSITE" id="PS51279">
    <property type="entry name" value="BCNT_C"/>
    <property type="match status" value="1"/>
</dbReference>
<protein>
    <recommendedName>
        <fullName evidence="2">BCNT-C domain-containing protein</fullName>
    </recommendedName>
</protein>
<accession>A0AAW1S3K1</accession>
<evidence type="ECO:0000256" key="1">
    <source>
        <dbReference type="SAM" id="MobiDB-lite"/>
    </source>
</evidence>
<dbReference type="AlphaFoldDB" id="A0AAW1S3K1"/>
<keyword evidence="4" id="KW-1185">Reference proteome</keyword>
<dbReference type="EMBL" id="JALJOU010000012">
    <property type="protein sequence ID" value="KAK9840794.1"/>
    <property type="molecule type" value="Genomic_DNA"/>
</dbReference>
<reference evidence="3 4" key="1">
    <citation type="journal article" date="2024" name="Nat. Commun.">
        <title>Phylogenomics reveals the evolutionary origins of lichenization in chlorophyte algae.</title>
        <authorList>
            <person name="Puginier C."/>
            <person name="Libourel C."/>
            <person name="Otte J."/>
            <person name="Skaloud P."/>
            <person name="Haon M."/>
            <person name="Grisel S."/>
            <person name="Petersen M."/>
            <person name="Berrin J.G."/>
            <person name="Delaux P.M."/>
            <person name="Dal Grande F."/>
            <person name="Keller J."/>
        </authorList>
    </citation>
    <scope>NUCLEOTIDE SEQUENCE [LARGE SCALE GENOMIC DNA]</scope>
    <source>
        <strain evidence="3 4">SAG 245.80</strain>
    </source>
</reference>